<dbReference type="Pfam" id="PF17921">
    <property type="entry name" value="Integrase_H2C2"/>
    <property type="match status" value="1"/>
</dbReference>
<dbReference type="Proteomes" id="UP000075243">
    <property type="component" value="Chromosome 10"/>
</dbReference>
<sequence>MTDELFKHGIFTPLLKCLTASQAIYVVEEIHRGICGMHSGTRSMVTRVLRAGYCWPTLKSDCQVYMQKCKECQQFGKRRLTG</sequence>
<feature type="domain" description="Integrase zinc-binding" evidence="1">
    <location>
        <begin position="26"/>
        <end position="76"/>
    </location>
</feature>
<dbReference type="AlphaFoldDB" id="A0A151SYT3"/>
<proteinExistence type="predicted"/>
<accession>A0A151SYT3</accession>
<keyword evidence="3" id="KW-1185">Reference proteome</keyword>
<dbReference type="Gramene" id="C.cajan_14963.t">
    <property type="protein sequence ID" value="C.cajan_14963.t"/>
    <property type="gene ID" value="C.cajan_14963"/>
</dbReference>
<dbReference type="EMBL" id="CM003612">
    <property type="protein sequence ID" value="KYP59953.1"/>
    <property type="molecule type" value="Genomic_DNA"/>
</dbReference>
<gene>
    <name evidence="2" type="ORF">KK1_015400</name>
</gene>
<dbReference type="Gene3D" id="1.10.340.70">
    <property type="match status" value="1"/>
</dbReference>
<protein>
    <recommendedName>
        <fullName evidence="1">Integrase zinc-binding domain-containing protein</fullName>
    </recommendedName>
</protein>
<evidence type="ECO:0000259" key="1">
    <source>
        <dbReference type="Pfam" id="PF17921"/>
    </source>
</evidence>
<organism evidence="2 3">
    <name type="scientific">Cajanus cajan</name>
    <name type="common">Pigeon pea</name>
    <name type="synonym">Cajanus indicus</name>
    <dbReference type="NCBI Taxonomy" id="3821"/>
    <lineage>
        <taxon>Eukaryota</taxon>
        <taxon>Viridiplantae</taxon>
        <taxon>Streptophyta</taxon>
        <taxon>Embryophyta</taxon>
        <taxon>Tracheophyta</taxon>
        <taxon>Spermatophyta</taxon>
        <taxon>Magnoliopsida</taxon>
        <taxon>eudicotyledons</taxon>
        <taxon>Gunneridae</taxon>
        <taxon>Pentapetalae</taxon>
        <taxon>rosids</taxon>
        <taxon>fabids</taxon>
        <taxon>Fabales</taxon>
        <taxon>Fabaceae</taxon>
        <taxon>Papilionoideae</taxon>
        <taxon>50 kb inversion clade</taxon>
        <taxon>NPAAA clade</taxon>
        <taxon>indigoferoid/millettioid clade</taxon>
        <taxon>Phaseoleae</taxon>
        <taxon>Cajanus</taxon>
    </lineage>
</organism>
<dbReference type="InterPro" id="IPR041588">
    <property type="entry name" value="Integrase_H2C2"/>
</dbReference>
<evidence type="ECO:0000313" key="2">
    <source>
        <dbReference type="EMBL" id="KYP59953.1"/>
    </source>
</evidence>
<evidence type="ECO:0000313" key="3">
    <source>
        <dbReference type="Proteomes" id="UP000075243"/>
    </source>
</evidence>
<reference evidence="2 3" key="1">
    <citation type="journal article" date="2012" name="Nat. Biotechnol.">
        <title>Draft genome sequence of pigeonpea (Cajanus cajan), an orphan legume crop of resource-poor farmers.</title>
        <authorList>
            <person name="Varshney R.K."/>
            <person name="Chen W."/>
            <person name="Li Y."/>
            <person name="Bharti A.K."/>
            <person name="Saxena R.K."/>
            <person name="Schlueter J.A."/>
            <person name="Donoghue M.T."/>
            <person name="Azam S."/>
            <person name="Fan G."/>
            <person name="Whaley A.M."/>
            <person name="Farmer A.D."/>
            <person name="Sheridan J."/>
            <person name="Iwata A."/>
            <person name="Tuteja R."/>
            <person name="Penmetsa R.V."/>
            <person name="Wu W."/>
            <person name="Upadhyaya H.D."/>
            <person name="Yang S.P."/>
            <person name="Shah T."/>
            <person name="Saxena K.B."/>
            <person name="Michael T."/>
            <person name="McCombie W.R."/>
            <person name="Yang B."/>
            <person name="Zhang G."/>
            <person name="Yang H."/>
            <person name="Wang J."/>
            <person name="Spillane C."/>
            <person name="Cook D.R."/>
            <person name="May G.D."/>
            <person name="Xu X."/>
            <person name="Jackson S.A."/>
        </authorList>
    </citation>
    <scope>NUCLEOTIDE SEQUENCE [LARGE SCALE GENOMIC DNA]</scope>
    <source>
        <strain evidence="3">cv. Asha</strain>
    </source>
</reference>
<dbReference type="OMA" id="LRAGYCW"/>
<name>A0A151SYT3_CAJCA</name>